<dbReference type="Pfam" id="PF20684">
    <property type="entry name" value="Fung_rhodopsin"/>
    <property type="match status" value="1"/>
</dbReference>
<feature type="transmembrane region" description="Helical" evidence="7">
    <location>
        <begin position="217"/>
        <end position="239"/>
    </location>
</feature>
<reference evidence="9" key="2">
    <citation type="journal article" date="2023" name="IMA Fungus">
        <title>Comparative genomic study of the Penicillium genus elucidates a diverse pangenome and 15 lateral gene transfer events.</title>
        <authorList>
            <person name="Petersen C."/>
            <person name="Sorensen T."/>
            <person name="Nielsen M.R."/>
            <person name="Sondergaard T.E."/>
            <person name="Sorensen J.L."/>
            <person name="Fitzpatrick D.A."/>
            <person name="Frisvad J.C."/>
            <person name="Nielsen K.L."/>
        </authorList>
    </citation>
    <scope>NUCLEOTIDE SEQUENCE</scope>
    <source>
        <strain evidence="9">IBT 15544</strain>
    </source>
</reference>
<evidence type="ECO:0000256" key="5">
    <source>
        <dbReference type="ARBA" id="ARBA00038359"/>
    </source>
</evidence>
<evidence type="ECO:0000256" key="1">
    <source>
        <dbReference type="ARBA" id="ARBA00004141"/>
    </source>
</evidence>
<comment type="caution">
    <text evidence="9">The sequence shown here is derived from an EMBL/GenBank/DDBJ whole genome shotgun (WGS) entry which is preliminary data.</text>
</comment>
<evidence type="ECO:0000256" key="7">
    <source>
        <dbReference type="SAM" id="Phobius"/>
    </source>
</evidence>
<evidence type="ECO:0000256" key="2">
    <source>
        <dbReference type="ARBA" id="ARBA00022692"/>
    </source>
</evidence>
<feature type="transmembrane region" description="Helical" evidence="7">
    <location>
        <begin position="12"/>
        <end position="31"/>
    </location>
</feature>
<gene>
    <name evidence="9" type="ORF">N7498_008776</name>
</gene>
<keyword evidence="10" id="KW-1185">Reference proteome</keyword>
<feature type="transmembrane region" description="Helical" evidence="7">
    <location>
        <begin position="181"/>
        <end position="205"/>
    </location>
</feature>
<dbReference type="PANTHER" id="PTHR33048:SF108">
    <property type="entry name" value="INTEGRAL MEMBRANE PROTEIN"/>
    <property type="match status" value="1"/>
</dbReference>
<dbReference type="PANTHER" id="PTHR33048">
    <property type="entry name" value="PTH11-LIKE INTEGRAL MEMBRANE PROTEIN (AFU_ORTHOLOGUE AFUA_5G11245)"/>
    <property type="match status" value="1"/>
</dbReference>
<proteinExistence type="inferred from homology"/>
<dbReference type="InterPro" id="IPR049326">
    <property type="entry name" value="Rhodopsin_dom_fungi"/>
</dbReference>
<evidence type="ECO:0000256" key="4">
    <source>
        <dbReference type="ARBA" id="ARBA00023136"/>
    </source>
</evidence>
<feature type="domain" description="Rhodopsin" evidence="8">
    <location>
        <begin position="98"/>
        <end position="280"/>
    </location>
</feature>
<dbReference type="RefSeq" id="XP_058305826.1">
    <property type="nucleotide sequence ID" value="XM_058455838.1"/>
</dbReference>
<dbReference type="Proteomes" id="UP001150904">
    <property type="component" value="Unassembled WGS sequence"/>
</dbReference>
<protein>
    <recommendedName>
        <fullName evidence="8">Rhodopsin domain-containing protein</fullName>
    </recommendedName>
</protein>
<feature type="coiled-coil region" evidence="6">
    <location>
        <begin position="276"/>
        <end position="303"/>
    </location>
</feature>
<dbReference type="OrthoDB" id="5342292at2759"/>
<comment type="subcellular location">
    <subcellularLocation>
        <location evidence="1">Membrane</location>
        <topology evidence="1">Multi-pass membrane protein</topology>
    </subcellularLocation>
</comment>
<comment type="similarity">
    <text evidence="5">Belongs to the SAT4 family.</text>
</comment>
<organism evidence="9 10">
    <name type="scientific">Penicillium cinerascens</name>
    <dbReference type="NCBI Taxonomy" id="70096"/>
    <lineage>
        <taxon>Eukaryota</taxon>
        <taxon>Fungi</taxon>
        <taxon>Dikarya</taxon>
        <taxon>Ascomycota</taxon>
        <taxon>Pezizomycotina</taxon>
        <taxon>Eurotiomycetes</taxon>
        <taxon>Eurotiomycetidae</taxon>
        <taxon>Eurotiales</taxon>
        <taxon>Aspergillaceae</taxon>
        <taxon>Penicillium</taxon>
    </lineage>
</organism>
<dbReference type="GeneID" id="83183139"/>
<dbReference type="EMBL" id="JAPQKR010000015">
    <property type="protein sequence ID" value="KAJ5195338.1"/>
    <property type="molecule type" value="Genomic_DNA"/>
</dbReference>
<evidence type="ECO:0000256" key="3">
    <source>
        <dbReference type="ARBA" id="ARBA00022989"/>
    </source>
</evidence>
<reference evidence="9" key="1">
    <citation type="submission" date="2022-12" db="EMBL/GenBank/DDBJ databases">
        <authorList>
            <person name="Petersen C."/>
        </authorList>
    </citation>
    <scope>NUCLEOTIDE SEQUENCE</scope>
    <source>
        <strain evidence="9">IBT 15544</strain>
    </source>
</reference>
<name>A0A9W9MAZ6_9EURO</name>
<evidence type="ECO:0000256" key="6">
    <source>
        <dbReference type="SAM" id="Coils"/>
    </source>
</evidence>
<keyword evidence="2 7" id="KW-0812">Transmembrane</keyword>
<feature type="transmembrane region" description="Helical" evidence="7">
    <location>
        <begin position="138"/>
        <end position="160"/>
    </location>
</feature>
<keyword evidence="6" id="KW-0175">Coiled coil</keyword>
<dbReference type="AlphaFoldDB" id="A0A9W9MAZ6"/>
<dbReference type="InterPro" id="IPR052337">
    <property type="entry name" value="SAT4-like"/>
</dbReference>
<sequence>MTHSLQTNNLDNISLATQILGFSIVSPLVALRAFASYKLHHPFGVEDGLTRISCSSWGIPFAPYSTRTPAAQSPTCKETTLKPNTKYFPSKPLYQPNLRKQIFYIATIFYVPMVLFVKTSLIYIFIRLWSPYRGKVIALYTFLIFITLYYIIIFFVKIFTCNPVSLYWKVNRPVGSCLNRSAIIVTDSVISVITDLAILVFPIVLTWSMHMSVSKKLHVIAILGAGSIAIAFSIYRLALSISELGTDNKVVWFMKVFLSDSAEGGLGLICTCIPTINKLATEVNRKRRVRREEKRRLEVANARPSSRRSDGDSASLFLYSLPHISSQDS</sequence>
<evidence type="ECO:0000313" key="9">
    <source>
        <dbReference type="EMBL" id="KAJ5195338.1"/>
    </source>
</evidence>
<dbReference type="GO" id="GO:0016020">
    <property type="term" value="C:membrane"/>
    <property type="evidence" value="ECO:0007669"/>
    <property type="project" value="UniProtKB-SubCell"/>
</dbReference>
<evidence type="ECO:0000313" key="10">
    <source>
        <dbReference type="Proteomes" id="UP001150904"/>
    </source>
</evidence>
<feature type="transmembrane region" description="Helical" evidence="7">
    <location>
        <begin position="102"/>
        <end position="126"/>
    </location>
</feature>
<evidence type="ECO:0000259" key="8">
    <source>
        <dbReference type="Pfam" id="PF20684"/>
    </source>
</evidence>
<keyword evidence="3 7" id="KW-1133">Transmembrane helix</keyword>
<accession>A0A9W9MAZ6</accession>
<keyword evidence="4 7" id="KW-0472">Membrane</keyword>